<dbReference type="PROSITE" id="PS00895">
    <property type="entry name" value="3_HYDROXYISOBUT_DH"/>
    <property type="match status" value="1"/>
</dbReference>
<evidence type="ECO:0000256" key="3">
    <source>
        <dbReference type="ARBA" id="ARBA00023027"/>
    </source>
</evidence>
<keyword evidence="2" id="KW-0560">Oxidoreductase</keyword>
<dbReference type="EMBL" id="JABBZM010000004">
    <property type="protein sequence ID" value="NMV37511.1"/>
    <property type="molecule type" value="Genomic_DNA"/>
</dbReference>
<dbReference type="Proteomes" id="UP000575469">
    <property type="component" value="Unassembled WGS sequence"/>
</dbReference>
<dbReference type="EMBL" id="CP016022">
    <property type="protein sequence ID" value="ANJ73325.1"/>
    <property type="molecule type" value="Genomic_DNA"/>
</dbReference>
<evidence type="ECO:0000313" key="7">
    <source>
        <dbReference type="EMBL" id="ANJ73325.1"/>
    </source>
</evidence>
<evidence type="ECO:0000313" key="9">
    <source>
        <dbReference type="Proteomes" id="UP000078572"/>
    </source>
</evidence>
<dbReference type="PANTHER" id="PTHR43060:SF15">
    <property type="entry name" value="3-HYDROXYISOBUTYRATE DEHYDROGENASE-LIKE 1, MITOCHONDRIAL-RELATED"/>
    <property type="match status" value="1"/>
</dbReference>
<dbReference type="Gene3D" id="3.40.50.720">
    <property type="entry name" value="NAD(P)-binding Rossmann-like Domain"/>
    <property type="match status" value="1"/>
</dbReference>
<protein>
    <submittedName>
        <fullName evidence="7">2-hydroxy-3-oxopropionate reductase</fullName>
    </submittedName>
    <submittedName>
        <fullName evidence="8">NAD(P)-dependent oxidoreductase</fullName>
    </submittedName>
</protein>
<gene>
    <name evidence="7" type="ORF">A9Y76_12955</name>
    <name evidence="8" type="ORF">HGR00_06290</name>
</gene>
<evidence type="ECO:0000313" key="10">
    <source>
        <dbReference type="Proteomes" id="UP000575469"/>
    </source>
</evidence>
<dbReference type="GO" id="GO:0016054">
    <property type="term" value="P:organic acid catabolic process"/>
    <property type="evidence" value="ECO:0007669"/>
    <property type="project" value="UniProtKB-ARBA"/>
</dbReference>
<dbReference type="STRING" id="190721.ACS15_2673"/>
<dbReference type="InterPro" id="IPR013328">
    <property type="entry name" value="6PGD_dom2"/>
</dbReference>
<dbReference type="AlphaFoldDB" id="A0A191ZYR7"/>
<evidence type="ECO:0000256" key="1">
    <source>
        <dbReference type="ARBA" id="ARBA00009080"/>
    </source>
</evidence>
<name>A0A191ZYR7_9RALS</name>
<dbReference type="InterPro" id="IPR036291">
    <property type="entry name" value="NAD(P)-bd_dom_sf"/>
</dbReference>
<dbReference type="SUPFAM" id="SSF51735">
    <property type="entry name" value="NAD(P)-binding Rossmann-fold domains"/>
    <property type="match status" value="1"/>
</dbReference>
<dbReference type="RefSeq" id="WP_064804642.1">
    <property type="nucleotide sequence ID" value="NZ_CP016022.1"/>
</dbReference>
<dbReference type="GO" id="GO:0050661">
    <property type="term" value="F:NADP binding"/>
    <property type="evidence" value="ECO:0007669"/>
    <property type="project" value="InterPro"/>
</dbReference>
<keyword evidence="3" id="KW-0520">NAD</keyword>
<sequence>MTRIAFIGLGNMGTPMVQHLIAAGHTVRAYVRRPEAADNARAIGAEPCSTPAEAARDAEVIFTNVTSTADVEGVLLGPDGVVNGAPRGAVCIDHSTISAVATRRIAAELEAAGLEFLDAPVSGGTGGAQKATLSIMVGGKPEVLERVRPLLQLLGTTITYIGGHGSGQVAKACNQIVQVINIQGIAEAMLFARAQGTDPSRVLAAIGPGFAGSRMLDMEGPKMAERNFAAGIEARLHDKDFGLVREIAQELGLQMPAMELVASQLNTLVANGWGYDDTASLLRVLELQNAQKAG</sequence>
<reference evidence="8 10" key="3">
    <citation type="submission" date="2020-04" db="EMBL/GenBank/DDBJ databases">
        <title>Ralstonia insidiosa genome sequencing and assembly.</title>
        <authorList>
            <person name="Martins R.C.R."/>
            <person name="Perdigao-Neto L.V."/>
            <person name="Levin A.S.S."/>
            <person name="Costa S.F."/>
        </authorList>
    </citation>
    <scope>NUCLEOTIDE SEQUENCE [LARGE SCALE GENOMIC DNA]</scope>
    <source>
        <strain evidence="8 10">5047</strain>
    </source>
</reference>
<accession>A0A191ZYR7</accession>
<dbReference type="Pfam" id="PF03446">
    <property type="entry name" value="NAD_binding_2"/>
    <property type="match status" value="1"/>
</dbReference>
<dbReference type="GO" id="GO:0051287">
    <property type="term" value="F:NAD binding"/>
    <property type="evidence" value="ECO:0007669"/>
    <property type="project" value="InterPro"/>
</dbReference>
<dbReference type="InterPro" id="IPR008927">
    <property type="entry name" value="6-PGluconate_DH-like_C_sf"/>
</dbReference>
<dbReference type="Pfam" id="PF14833">
    <property type="entry name" value="NAD_binding_11"/>
    <property type="match status" value="1"/>
</dbReference>
<dbReference type="OrthoDB" id="9777604at2"/>
<dbReference type="InterPro" id="IPR015815">
    <property type="entry name" value="HIBADH-related"/>
</dbReference>
<comment type="similarity">
    <text evidence="1">Belongs to the HIBADH-related family.</text>
</comment>
<dbReference type="SUPFAM" id="SSF48179">
    <property type="entry name" value="6-phosphogluconate dehydrogenase C-terminal domain-like"/>
    <property type="match status" value="1"/>
</dbReference>
<dbReference type="Proteomes" id="UP000078572">
    <property type="component" value="Chromosome 1"/>
</dbReference>
<dbReference type="Gene3D" id="1.10.1040.10">
    <property type="entry name" value="N-(1-d-carboxylethyl)-l-norvaline Dehydrogenase, domain 2"/>
    <property type="match status" value="1"/>
</dbReference>
<keyword evidence="9" id="KW-1185">Reference proteome</keyword>
<proteinExistence type="inferred from homology"/>
<reference evidence="9" key="1">
    <citation type="submission" date="2016-06" db="EMBL/GenBank/DDBJ databases">
        <authorList>
            <person name="Xu Y."/>
            <person name="Nagy A."/>
            <person name="Yan X."/>
            <person name="Kim S.W."/>
            <person name="Haley B."/>
            <person name="Liu N.T."/>
            <person name="Nou X."/>
        </authorList>
    </citation>
    <scope>NUCLEOTIDE SEQUENCE [LARGE SCALE GENOMIC DNA]</scope>
    <source>
        <strain evidence="9">ATCC 49129</strain>
    </source>
</reference>
<dbReference type="GeneID" id="61526923"/>
<dbReference type="InterPro" id="IPR006115">
    <property type="entry name" value="6PGDH_NADP-bd"/>
</dbReference>
<feature type="domain" description="3-hydroxyisobutyrate dehydrogenase-like NAD-binding" evidence="6">
    <location>
        <begin position="165"/>
        <end position="285"/>
    </location>
</feature>
<dbReference type="InterPro" id="IPR002204">
    <property type="entry name" value="3-OH-isobutyrate_DH-rel_CS"/>
</dbReference>
<evidence type="ECO:0000259" key="6">
    <source>
        <dbReference type="Pfam" id="PF14833"/>
    </source>
</evidence>
<dbReference type="InterPro" id="IPR029154">
    <property type="entry name" value="HIBADH-like_NADP-bd"/>
</dbReference>
<evidence type="ECO:0000256" key="2">
    <source>
        <dbReference type="ARBA" id="ARBA00023002"/>
    </source>
</evidence>
<organism evidence="7 9">
    <name type="scientific">Ralstonia insidiosa</name>
    <dbReference type="NCBI Taxonomy" id="190721"/>
    <lineage>
        <taxon>Bacteria</taxon>
        <taxon>Pseudomonadati</taxon>
        <taxon>Pseudomonadota</taxon>
        <taxon>Betaproteobacteria</taxon>
        <taxon>Burkholderiales</taxon>
        <taxon>Burkholderiaceae</taxon>
        <taxon>Ralstonia</taxon>
    </lineage>
</organism>
<evidence type="ECO:0000313" key="8">
    <source>
        <dbReference type="EMBL" id="NMV37511.1"/>
    </source>
</evidence>
<evidence type="ECO:0000259" key="5">
    <source>
        <dbReference type="Pfam" id="PF03446"/>
    </source>
</evidence>
<reference evidence="7" key="2">
    <citation type="submission" date="2016-06" db="EMBL/GenBank/DDBJ databases">
        <authorList>
            <person name="Kjaerup R.B."/>
            <person name="Dalgaard T.S."/>
            <person name="Juul-Madsen H.R."/>
        </authorList>
    </citation>
    <scope>NUCLEOTIDE SEQUENCE [LARGE SCALE GENOMIC DNA]</scope>
    <source>
        <strain evidence="7">ATCC 49129</strain>
    </source>
</reference>
<feature type="active site" evidence="4">
    <location>
        <position position="171"/>
    </location>
</feature>
<feature type="domain" description="6-phosphogluconate dehydrogenase NADP-binding" evidence="5">
    <location>
        <begin position="3"/>
        <end position="162"/>
    </location>
</feature>
<dbReference type="PIRSF" id="PIRSF000103">
    <property type="entry name" value="HIBADH"/>
    <property type="match status" value="1"/>
</dbReference>
<dbReference type="GO" id="GO:0016491">
    <property type="term" value="F:oxidoreductase activity"/>
    <property type="evidence" value="ECO:0007669"/>
    <property type="project" value="UniProtKB-KW"/>
</dbReference>
<evidence type="ECO:0000256" key="4">
    <source>
        <dbReference type="PIRSR" id="PIRSR000103-1"/>
    </source>
</evidence>
<dbReference type="PANTHER" id="PTHR43060">
    <property type="entry name" value="3-HYDROXYISOBUTYRATE DEHYDROGENASE-LIKE 1, MITOCHONDRIAL-RELATED"/>
    <property type="match status" value="1"/>
</dbReference>